<dbReference type="GeneID" id="63686337"/>
<protein>
    <submittedName>
        <fullName evidence="2">Uncharacterized protein</fullName>
    </submittedName>
</protein>
<evidence type="ECO:0000313" key="2">
    <source>
        <dbReference type="EMBL" id="EJT99723.1"/>
    </source>
</evidence>
<evidence type="ECO:0000313" key="3">
    <source>
        <dbReference type="Proteomes" id="UP000030653"/>
    </source>
</evidence>
<accession>M5FU71</accession>
<dbReference type="AlphaFoldDB" id="M5FU71"/>
<keyword evidence="3" id="KW-1185">Reference proteome</keyword>
<dbReference type="Proteomes" id="UP000030653">
    <property type="component" value="Unassembled WGS sequence"/>
</dbReference>
<sequence length="347" mass="40073">MPFTTQELSGRFRLPPNAWKDAFLTRGDRYPTPVFTHDEELWGDLVRDEIHKLQQEEMEMRKDAILRENERKRALAGQTSTRRALNSSFQGPFALQMPISEYHGWQGVPAPIPQNISYANEYATRQAQTYRDSRHTAPQPESYVDNLARTVTTYREQQEQLRRLEECRRRMRLDGDQYQRNTLYAPLPPRVEVAHQSARACHAPAVLAREVLTFGSESPLSLRSVHPITSYGHTFQTAEHMLLFLRLEPGQHPAGVIKDFLELPNPKVAAGRHPGSLRNDWWRDPKLRWETVREVVRAKLDQSAEARQVLVESGEWDPGDGEDSSGENLVGRALMEYRAEIGQRWRL</sequence>
<dbReference type="EMBL" id="JH795869">
    <property type="protein sequence ID" value="EJT99723.1"/>
    <property type="molecule type" value="Genomic_DNA"/>
</dbReference>
<organism evidence="2 3">
    <name type="scientific">Dacryopinax primogenitus (strain DJM 731)</name>
    <name type="common">Brown rot fungus</name>
    <dbReference type="NCBI Taxonomy" id="1858805"/>
    <lineage>
        <taxon>Eukaryota</taxon>
        <taxon>Fungi</taxon>
        <taxon>Dikarya</taxon>
        <taxon>Basidiomycota</taxon>
        <taxon>Agaricomycotina</taxon>
        <taxon>Dacrymycetes</taxon>
        <taxon>Dacrymycetales</taxon>
        <taxon>Dacrymycetaceae</taxon>
        <taxon>Dacryopinax</taxon>
    </lineage>
</organism>
<proteinExistence type="predicted"/>
<dbReference type="Gene3D" id="1.10.357.40">
    <property type="entry name" value="YbiA-like"/>
    <property type="match status" value="1"/>
</dbReference>
<dbReference type="InterPro" id="IPR012816">
    <property type="entry name" value="NADAR"/>
</dbReference>
<feature type="coiled-coil region" evidence="1">
    <location>
        <begin position="144"/>
        <end position="174"/>
    </location>
</feature>
<dbReference type="CDD" id="cd15457">
    <property type="entry name" value="NADAR"/>
    <property type="match status" value="1"/>
</dbReference>
<evidence type="ECO:0000256" key="1">
    <source>
        <dbReference type="SAM" id="Coils"/>
    </source>
</evidence>
<gene>
    <name evidence="2" type="ORF">DACRYDRAFT_17353</name>
</gene>
<reference evidence="2 3" key="1">
    <citation type="journal article" date="2012" name="Science">
        <title>The Paleozoic origin of enzymatic lignin decomposition reconstructed from 31 fungal genomes.</title>
        <authorList>
            <person name="Floudas D."/>
            <person name="Binder M."/>
            <person name="Riley R."/>
            <person name="Barry K."/>
            <person name="Blanchette R.A."/>
            <person name="Henrissat B."/>
            <person name="Martinez A.T."/>
            <person name="Otillar R."/>
            <person name="Spatafora J.W."/>
            <person name="Yadav J.S."/>
            <person name="Aerts A."/>
            <person name="Benoit I."/>
            <person name="Boyd A."/>
            <person name="Carlson A."/>
            <person name="Copeland A."/>
            <person name="Coutinho P.M."/>
            <person name="de Vries R.P."/>
            <person name="Ferreira P."/>
            <person name="Findley K."/>
            <person name="Foster B."/>
            <person name="Gaskell J."/>
            <person name="Glotzer D."/>
            <person name="Gorecki P."/>
            <person name="Heitman J."/>
            <person name="Hesse C."/>
            <person name="Hori C."/>
            <person name="Igarashi K."/>
            <person name="Jurgens J.A."/>
            <person name="Kallen N."/>
            <person name="Kersten P."/>
            <person name="Kohler A."/>
            <person name="Kuees U."/>
            <person name="Kumar T.K.A."/>
            <person name="Kuo A."/>
            <person name="LaButti K."/>
            <person name="Larrondo L.F."/>
            <person name="Lindquist E."/>
            <person name="Ling A."/>
            <person name="Lombard V."/>
            <person name="Lucas S."/>
            <person name="Lundell T."/>
            <person name="Martin R."/>
            <person name="McLaughlin D.J."/>
            <person name="Morgenstern I."/>
            <person name="Morin E."/>
            <person name="Murat C."/>
            <person name="Nagy L.G."/>
            <person name="Nolan M."/>
            <person name="Ohm R.A."/>
            <person name="Patyshakuliyeva A."/>
            <person name="Rokas A."/>
            <person name="Ruiz-Duenas F.J."/>
            <person name="Sabat G."/>
            <person name="Salamov A."/>
            <person name="Samejima M."/>
            <person name="Schmutz J."/>
            <person name="Slot J.C."/>
            <person name="St John F."/>
            <person name="Stenlid J."/>
            <person name="Sun H."/>
            <person name="Sun S."/>
            <person name="Syed K."/>
            <person name="Tsang A."/>
            <person name="Wiebenga A."/>
            <person name="Young D."/>
            <person name="Pisabarro A."/>
            <person name="Eastwood D.C."/>
            <person name="Martin F."/>
            <person name="Cullen D."/>
            <person name="Grigoriev I.V."/>
            <person name="Hibbett D.S."/>
        </authorList>
    </citation>
    <scope>NUCLEOTIDE SEQUENCE [LARGE SCALE GENOMIC DNA]</scope>
    <source>
        <strain evidence="2 3">DJM-731 SS1</strain>
    </source>
</reference>
<dbReference type="InterPro" id="IPR037238">
    <property type="entry name" value="YbiA-like_sf"/>
</dbReference>
<dbReference type="HOGENOM" id="CLU_799316_0_0_1"/>
<dbReference type="SUPFAM" id="SSF143990">
    <property type="entry name" value="YbiA-like"/>
    <property type="match status" value="1"/>
</dbReference>
<name>M5FU71_DACPD</name>
<keyword evidence="1" id="KW-0175">Coiled coil</keyword>
<dbReference type="OrthoDB" id="206452at2759"/>
<dbReference type="RefSeq" id="XP_040626621.1">
    <property type="nucleotide sequence ID" value="XM_040771275.1"/>
</dbReference>